<dbReference type="InterPro" id="IPR009057">
    <property type="entry name" value="Homeodomain-like_sf"/>
</dbReference>
<dbReference type="PANTHER" id="PTHR45614:SF295">
    <property type="entry name" value="SUCROSE RESPONSIVE ELEMENT BINDING PROTEIN"/>
    <property type="match status" value="1"/>
</dbReference>
<dbReference type="GO" id="GO:0000978">
    <property type="term" value="F:RNA polymerase II cis-regulatory region sequence-specific DNA binding"/>
    <property type="evidence" value="ECO:0000318"/>
    <property type="project" value="GO_Central"/>
</dbReference>
<accession>A0A3Q7JCQ0</accession>
<dbReference type="Pfam" id="PF00249">
    <property type="entry name" value="Myb_DNA-binding"/>
    <property type="match status" value="1"/>
</dbReference>
<reference evidence="6" key="2">
    <citation type="submission" date="2019-01" db="UniProtKB">
        <authorList>
            <consortium name="EnsemblPlants"/>
        </authorList>
    </citation>
    <scope>IDENTIFICATION</scope>
    <source>
        <strain evidence="6">cv. Heinz 1706</strain>
    </source>
</reference>
<organism evidence="6">
    <name type="scientific">Solanum lycopersicum</name>
    <name type="common">Tomato</name>
    <name type="synonym">Lycopersicon esculentum</name>
    <dbReference type="NCBI Taxonomy" id="4081"/>
    <lineage>
        <taxon>Eukaryota</taxon>
        <taxon>Viridiplantae</taxon>
        <taxon>Streptophyta</taxon>
        <taxon>Embryophyta</taxon>
        <taxon>Tracheophyta</taxon>
        <taxon>Spermatophyta</taxon>
        <taxon>Magnoliopsida</taxon>
        <taxon>eudicotyledons</taxon>
        <taxon>Gunneridae</taxon>
        <taxon>Pentapetalae</taxon>
        <taxon>asterids</taxon>
        <taxon>lamiids</taxon>
        <taxon>Solanales</taxon>
        <taxon>Solanaceae</taxon>
        <taxon>Solanoideae</taxon>
        <taxon>Solaneae</taxon>
        <taxon>Solanum</taxon>
        <taxon>Solanum subgen. Lycopersicon</taxon>
    </lineage>
</organism>
<dbReference type="CDD" id="cd00167">
    <property type="entry name" value="SANT"/>
    <property type="match status" value="1"/>
</dbReference>
<feature type="domain" description="HTH myb-type" evidence="5">
    <location>
        <begin position="1"/>
        <end position="59"/>
    </location>
</feature>
<dbReference type="PANTHER" id="PTHR45614">
    <property type="entry name" value="MYB PROTEIN-RELATED"/>
    <property type="match status" value="1"/>
</dbReference>
<evidence type="ECO:0000256" key="1">
    <source>
        <dbReference type="ARBA" id="ARBA00004123"/>
    </source>
</evidence>
<evidence type="ECO:0000259" key="5">
    <source>
        <dbReference type="PROSITE" id="PS51294"/>
    </source>
</evidence>
<dbReference type="InterPro" id="IPR017930">
    <property type="entry name" value="Myb_dom"/>
</dbReference>
<dbReference type="InterPro" id="IPR050560">
    <property type="entry name" value="MYB_TF"/>
</dbReference>
<dbReference type="PaxDb" id="4081-Solyc12g088610.1.1"/>
<dbReference type="GO" id="GO:0005634">
    <property type="term" value="C:nucleus"/>
    <property type="evidence" value="ECO:0000318"/>
    <property type="project" value="GO_Central"/>
</dbReference>
<dbReference type="PROSITE" id="PS51294">
    <property type="entry name" value="HTH_MYB"/>
    <property type="match status" value="1"/>
</dbReference>
<dbReference type="SMART" id="SM00717">
    <property type="entry name" value="SANT"/>
    <property type="match status" value="1"/>
</dbReference>
<dbReference type="Gramene" id="Solyc12g088610.1.1">
    <property type="protein sequence ID" value="Solyc12g088610.1.1.1"/>
    <property type="gene ID" value="Solyc12g088610.1"/>
</dbReference>
<sequence length="84" mass="9911">MNKKCQKKCLYWNPEEDELLQKLVKQHGTKNWFVIGQLIPDRSGKSCRLRWCDQLSSKWIINLLLLKKMILLSILMPNLIINGT</sequence>
<dbReference type="SUPFAM" id="SSF46689">
    <property type="entry name" value="Homeodomain-like"/>
    <property type="match status" value="1"/>
</dbReference>
<proteinExistence type="predicted"/>
<dbReference type="GO" id="GO:0010597">
    <property type="term" value="P:green leaf volatile biosynthetic process"/>
    <property type="evidence" value="ECO:0007669"/>
    <property type="project" value="UniProtKB-ARBA"/>
</dbReference>
<name>A0A3Q7JCQ0_SOLLC</name>
<keyword evidence="3" id="KW-0812">Transmembrane</keyword>
<comment type="subcellular location">
    <subcellularLocation>
        <location evidence="1">Nucleus</location>
    </subcellularLocation>
</comment>
<keyword evidence="3" id="KW-0472">Membrane</keyword>
<keyword evidence="2" id="KW-0539">Nucleus</keyword>
<dbReference type="Gene3D" id="1.10.10.60">
    <property type="entry name" value="Homeodomain-like"/>
    <property type="match status" value="1"/>
</dbReference>
<evidence type="ECO:0000256" key="2">
    <source>
        <dbReference type="ARBA" id="ARBA00023242"/>
    </source>
</evidence>
<dbReference type="SMR" id="A0A3Q7JCQ0"/>
<feature type="transmembrane region" description="Helical" evidence="3">
    <location>
        <begin position="59"/>
        <end position="81"/>
    </location>
</feature>
<dbReference type="GO" id="GO:0006355">
    <property type="term" value="P:regulation of DNA-templated transcription"/>
    <property type="evidence" value="ECO:0000318"/>
    <property type="project" value="GO_Central"/>
</dbReference>
<dbReference type="Proteomes" id="UP000004994">
    <property type="component" value="Chromosome 12"/>
</dbReference>
<keyword evidence="7" id="KW-1185">Reference proteome</keyword>
<dbReference type="AlphaFoldDB" id="A0A3Q7JCQ0"/>
<evidence type="ECO:0000313" key="7">
    <source>
        <dbReference type="Proteomes" id="UP000004994"/>
    </source>
</evidence>
<evidence type="ECO:0000313" key="6">
    <source>
        <dbReference type="EnsemblPlants" id="Solyc12g088610.1.1.1"/>
    </source>
</evidence>
<dbReference type="InterPro" id="IPR001005">
    <property type="entry name" value="SANT/Myb"/>
</dbReference>
<dbReference type="InParanoid" id="A0A3Q7JCQ0"/>
<evidence type="ECO:0000256" key="3">
    <source>
        <dbReference type="SAM" id="Phobius"/>
    </source>
</evidence>
<dbReference type="GO" id="GO:0000981">
    <property type="term" value="F:DNA-binding transcription factor activity, RNA polymerase II-specific"/>
    <property type="evidence" value="ECO:0000318"/>
    <property type="project" value="GO_Central"/>
</dbReference>
<feature type="domain" description="Myb-like" evidence="4">
    <location>
        <begin position="12"/>
        <end position="55"/>
    </location>
</feature>
<reference evidence="6" key="1">
    <citation type="journal article" date="2012" name="Nature">
        <title>The tomato genome sequence provides insights into fleshy fruit evolution.</title>
        <authorList>
            <consortium name="Tomato Genome Consortium"/>
        </authorList>
    </citation>
    <scope>NUCLEOTIDE SEQUENCE [LARGE SCALE GENOMIC DNA]</scope>
    <source>
        <strain evidence="6">cv. Heinz 1706</strain>
    </source>
</reference>
<protein>
    <submittedName>
        <fullName evidence="6">Uncharacterized protein</fullName>
    </submittedName>
</protein>
<evidence type="ECO:0000259" key="4">
    <source>
        <dbReference type="PROSITE" id="PS50090"/>
    </source>
</evidence>
<dbReference type="EnsemblPlants" id="Solyc12g088610.1.1">
    <property type="protein sequence ID" value="Solyc12g088610.1.1.1"/>
    <property type="gene ID" value="Solyc12g088610.1"/>
</dbReference>
<dbReference type="PROSITE" id="PS50090">
    <property type="entry name" value="MYB_LIKE"/>
    <property type="match status" value="1"/>
</dbReference>
<keyword evidence="3" id="KW-1133">Transmembrane helix</keyword>